<keyword evidence="3" id="KW-1185">Reference proteome</keyword>
<name>A0A9P0KVD5_ACAOB</name>
<feature type="region of interest" description="Disordered" evidence="1">
    <location>
        <begin position="182"/>
        <end position="216"/>
    </location>
</feature>
<dbReference type="Proteomes" id="UP001152888">
    <property type="component" value="Unassembled WGS sequence"/>
</dbReference>
<feature type="compositionally biased region" description="Low complexity" evidence="1">
    <location>
        <begin position="256"/>
        <end position="266"/>
    </location>
</feature>
<comment type="caution">
    <text evidence="2">The sequence shown here is derived from an EMBL/GenBank/DDBJ whole genome shotgun (WGS) entry which is preliminary data.</text>
</comment>
<sequence>MRHKPKKRKPAMKFRDVATQTELFNILDPRVVLNRLHPQEMDQIETKAAGKPTESLVTVLDKPARLSRLPQSYRLFAKPITNNENANSTLLFDDEDDLTIHNVAFAKPGPLCYKKGISKKMSRSLAAPQVRHEPEEREERNRLEPVIESFSESSQETISTPDILELNLNVSSIESMIEQGTQTLGSSQEDHPVEGNAQEKLPEPITEPQNNEEPSIPRINEEPAAHNCSNGEPIREEPRGANTSYRMKINGVATTITAGAGASTEDSTSDDSDNDDRNRGRRTKFVKIKAHTVHIHNHFYQK</sequence>
<dbReference type="AlphaFoldDB" id="A0A9P0KVD5"/>
<evidence type="ECO:0000313" key="3">
    <source>
        <dbReference type="Proteomes" id="UP001152888"/>
    </source>
</evidence>
<dbReference type="OrthoDB" id="6771384at2759"/>
<accession>A0A9P0KVD5</accession>
<feature type="region of interest" description="Disordered" evidence="1">
    <location>
        <begin position="256"/>
        <end position="280"/>
    </location>
</feature>
<dbReference type="EMBL" id="CAKOFQ010006940">
    <property type="protein sequence ID" value="CAH1983495.1"/>
    <property type="molecule type" value="Genomic_DNA"/>
</dbReference>
<reference evidence="2" key="1">
    <citation type="submission" date="2022-03" db="EMBL/GenBank/DDBJ databases">
        <authorList>
            <person name="Sayadi A."/>
        </authorList>
    </citation>
    <scope>NUCLEOTIDE SEQUENCE</scope>
</reference>
<evidence type="ECO:0000256" key="1">
    <source>
        <dbReference type="SAM" id="MobiDB-lite"/>
    </source>
</evidence>
<proteinExistence type="predicted"/>
<gene>
    <name evidence="2" type="ORF">ACAOBT_LOCUS15573</name>
</gene>
<organism evidence="2 3">
    <name type="scientific">Acanthoscelides obtectus</name>
    <name type="common">Bean weevil</name>
    <name type="synonym">Bruchus obtectus</name>
    <dbReference type="NCBI Taxonomy" id="200917"/>
    <lineage>
        <taxon>Eukaryota</taxon>
        <taxon>Metazoa</taxon>
        <taxon>Ecdysozoa</taxon>
        <taxon>Arthropoda</taxon>
        <taxon>Hexapoda</taxon>
        <taxon>Insecta</taxon>
        <taxon>Pterygota</taxon>
        <taxon>Neoptera</taxon>
        <taxon>Endopterygota</taxon>
        <taxon>Coleoptera</taxon>
        <taxon>Polyphaga</taxon>
        <taxon>Cucujiformia</taxon>
        <taxon>Chrysomeloidea</taxon>
        <taxon>Chrysomelidae</taxon>
        <taxon>Bruchinae</taxon>
        <taxon>Bruchini</taxon>
        <taxon>Acanthoscelides</taxon>
    </lineage>
</organism>
<evidence type="ECO:0000313" key="2">
    <source>
        <dbReference type="EMBL" id="CAH1983495.1"/>
    </source>
</evidence>
<protein>
    <submittedName>
        <fullName evidence="2">Uncharacterized protein</fullName>
    </submittedName>
</protein>